<evidence type="ECO:0000313" key="2">
    <source>
        <dbReference type="EMBL" id="QGZ13238.1"/>
    </source>
</evidence>
<keyword evidence="3" id="KW-1185">Reference proteome</keyword>
<protein>
    <submittedName>
        <fullName evidence="2">HNH endonuclease</fullName>
    </submittedName>
</protein>
<accession>A0A6B9J3S5</accession>
<dbReference type="RefSeq" id="YP_010649756.1">
    <property type="nucleotide sequence ID" value="NC_070773.1"/>
</dbReference>
<dbReference type="EMBL" id="MN812722">
    <property type="protein sequence ID" value="QGZ13238.1"/>
    <property type="molecule type" value="Genomic_DNA"/>
</dbReference>
<dbReference type="Gene3D" id="1.10.30.50">
    <property type="match status" value="1"/>
</dbReference>
<dbReference type="CDD" id="cd00085">
    <property type="entry name" value="HNHc"/>
    <property type="match status" value="1"/>
</dbReference>
<dbReference type="SMART" id="SM00507">
    <property type="entry name" value="HNHc"/>
    <property type="match status" value="1"/>
</dbReference>
<organism evidence="2 3">
    <name type="scientific">Vibrio phage NF</name>
    <dbReference type="NCBI Taxonomy" id="2686202"/>
    <lineage>
        <taxon>Viruses</taxon>
        <taxon>Duplodnaviria</taxon>
        <taxon>Heunggongvirae</taxon>
        <taxon>Uroviricota</taxon>
        <taxon>Caudoviricetes</taxon>
        <taxon>Enfavirus</taxon>
        <taxon>Enfavirus NF</taxon>
    </lineage>
</organism>
<dbReference type="GeneID" id="77925316"/>
<dbReference type="KEGG" id="vg:77925316"/>
<proteinExistence type="predicted"/>
<dbReference type="InterPro" id="IPR003615">
    <property type="entry name" value="HNH_nuc"/>
</dbReference>
<feature type="domain" description="HNH nuclease" evidence="1">
    <location>
        <begin position="3"/>
        <end position="64"/>
    </location>
</feature>
<keyword evidence="2" id="KW-0255">Endonuclease</keyword>
<keyword evidence="2" id="KW-0540">Nuclease</keyword>
<sequence length="201" mass="23881">MNKKRKSIWDKSGGKCWYCGCDLPDRWDADHFHPVIRNPQTNEMLLPELDVIENLVPSCKPCNNFKHSYEIEGFRWTINEQFENVPKSSTGMRQLMRLGLVDIKRKPIKFWFERQGIQMPSMCDLMGISKEAQDFEWLQDKSEYESYYHKFDDGICTMRQIGPYWIAIYKLYGWEEKGRKEFPNSRKSIAMAQAAQWAMDL</sequence>
<dbReference type="Proteomes" id="UP000435913">
    <property type="component" value="Segment"/>
</dbReference>
<reference evidence="2" key="1">
    <citation type="submission" date="2019-12" db="EMBL/GenBank/DDBJ databases">
        <title>Isolation and complete genomic sequence of bacteriophage NF: A novel Vibrio alginolyticus phage isolated from the coastal water of Qingdao, China.</title>
        <authorList>
            <person name="Zhang X."/>
        </authorList>
    </citation>
    <scope>NUCLEOTIDE SEQUENCE [LARGE SCALE GENOMIC DNA]</scope>
</reference>
<name>A0A6B9J3S5_9CAUD</name>
<evidence type="ECO:0000313" key="3">
    <source>
        <dbReference type="Proteomes" id="UP000435913"/>
    </source>
</evidence>
<keyword evidence="2" id="KW-0378">Hydrolase</keyword>
<dbReference type="GO" id="GO:0004519">
    <property type="term" value="F:endonuclease activity"/>
    <property type="evidence" value="ECO:0007669"/>
    <property type="project" value="UniProtKB-KW"/>
</dbReference>
<evidence type="ECO:0000259" key="1">
    <source>
        <dbReference type="SMART" id="SM00507"/>
    </source>
</evidence>